<dbReference type="Gene3D" id="1.20.1280.50">
    <property type="match status" value="1"/>
</dbReference>
<dbReference type="InParanoid" id="G4TK06"/>
<evidence type="ECO:0000313" key="3">
    <source>
        <dbReference type="Proteomes" id="UP000007148"/>
    </source>
</evidence>
<accession>G4TK06</accession>
<feature type="domain" description="F-box" evidence="1">
    <location>
        <begin position="11"/>
        <end position="65"/>
    </location>
</feature>
<evidence type="ECO:0000313" key="2">
    <source>
        <dbReference type="EMBL" id="CCA71650.1"/>
    </source>
</evidence>
<evidence type="ECO:0000259" key="1">
    <source>
        <dbReference type="Pfam" id="PF12937"/>
    </source>
</evidence>
<reference evidence="2 3" key="1">
    <citation type="journal article" date="2011" name="PLoS Pathog.">
        <title>Endophytic Life Strategies Decoded by Genome and Transcriptome Analyses of the Mutualistic Root Symbiont Piriformospora indica.</title>
        <authorList>
            <person name="Zuccaro A."/>
            <person name="Lahrmann U."/>
            <person name="Guldener U."/>
            <person name="Langen G."/>
            <person name="Pfiffi S."/>
            <person name="Biedenkopf D."/>
            <person name="Wong P."/>
            <person name="Samans B."/>
            <person name="Grimm C."/>
            <person name="Basiewicz M."/>
            <person name="Murat C."/>
            <person name="Martin F."/>
            <person name="Kogel K.H."/>
        </authorList>
    </citation>
    <scope>NUCLEOTIDE SEQUENCE [LARGE SCALE GENOMIC DNA]</scope>
    <source>
        <strain evidence="2 3">DSM 11827</strain>
    </source>
</reference>
<name>G4TK06_SERID</name>
<dbReference type="AlphaFoldDB" id="G4TK06"/>
<sequence length="359" mass="41361">MSLSTRQPNNALPFEVLGVIFQNTASDDYCEYDEDPLALERLSVVCRTWRNAAISQPQLWARIRISPDHPNFSSHNFWIQYLQIRLYRAGWSQPLDIRFERMRGTAATPLPGHLDFPPRITGPTGEIATRWRSLTISFGFFPNIVTHRLLSFRTPRLTHLKAYIHHMEGATLLPQAPNLNSLELFGQLQLPNGLYPSITTLKLVGVISKYALDRFAAPNLRELVLFARSSTDLRKVLRCEGIPLARLETLRLGSPAYIEDTSKFVYLDAISELLHACCDLQRLEFLDTLMAEMILKLLEREVDPVMVERPRYGPLQLEFRHIRAKLGYGFERHKNVDHIRKLMCITSTGTSWERLFQQC</sequence>
<dbReference type="EMBL" id="CAFZ01000129">
    <property type="protein sequence ID" value="CCA71650.1"/>
    <property type="molecule type" value="Genomic_DNA"/>
</dbReference>
<dbReference type="Proteomes" id="UP000007148">
    <property type="component" value="Unassembled WGS sequence"/>
</dbReference>
<dbReference type="SUPFAM" id="SSF81383">
    <property type="entry name" value="F-box domain"/>
    <property type="match status" value="1"/>
</dbReference>
<protein>
    <recommendedName>
        <fullName evidence="1">F-box domain-containing protein</fullName>
    </recommendedName>
</protein>
<dbReference type="Pfam" id="PF12937">
    <property type="entry name" value="F-box-like"/>
    <property type="match status" value="1"/>
</dbReference>
<keyword evidence="3" id="KW-1185">Reference proteome</keyword>
<comment type="caution">
    <text evidence="2">The sequence shown here is derived from an EMBL/GenBank/DDBJ whole genome shotgun (WGS) entry which is preliminary data.</text>
</comment>
<dbReference type="HOGENOM" id="CLU_045728_0_0_1"/>
<proteinExistence type="predicted"/>
<dbReference type="OrthoDB" id="2884925at2759"/>
<dbReference type="InterPro" id="IPR036047">
    <property type="entry name" value="F-box-like_dom_sf"/>
</dbReference>
<dbReference type="InterPro" id="IPR001810">
    <property type="entry name" value="F-box_dom"/>
</dbReference>
<gene>
    <name evidence="2" type="ORF">PIIN_05586</name>
</gene>
<organism evidence="2 3">
    <name type="scientific">Serendipita indica (strain DSM 11827)</name>
    <name type="common">Root endophyte fungus</name>
    <name type="synonym">Piriformospora indica</name>
    <dbReference type="NCBI Taxonomy" id="1109443"/>
    <lineage>
        <taxon>Eukaryota</taxon>
        <taxon>Fungi</taxon>
        <taxon>Dikarya</taxon>
        <taxon>Basidiomycota</taxon>
        <taxon>Agaricomycotina</taxon>
        <taxon>Agaricomycetes</taxon>
        <taxon>Sebacinales</taxon>
        <taxon>Serendipitaceae</taxon>
        <taxon>Serendipita</taxon>
    </lineage>
</organism>